<gene>
    <name evidence="2" type="ORF">HRV97_10025</name>
</gene>
<sequence>MIADETETLVTRTGFRFFLRAVSPHDRTTLATLVSTVSDEDLRFRFLSDERAVNEERFARFMSDPDARVASFLAFDEKREPIASATLKGDQAGGQCEVAIMIRAASKRRGIGWTLLDYLVGYAGNVGYSTVASIEDRDNHASIALQRQMGFTSEPVADEPMLVRVHRRLR</sequence>
<keyword evidence="3" id="KW-1185">Reference proteome</keyword>
<reference evidence="2 3" key="1">
    <citation type="submission" date="2020-06" db="EMBL/GenBank/DDBJ databases">
        <title>Sphingomonas hominis sp. nov., a member of the Sphingomonas, isolated from the hair of a 22-year-old girl.</title>
        <authorList>
            <person name="Zhang D.-F."/>
            <person name="Cui X.-W."/>
        </authorList>
    </citation>
    <scope>NUCLEOTIDE SEQUENCE [LARGE SCALE GENOMIC DNA]</scope>
    <source>
        <strain evidence="2 3">HHU CXW</strain>
    </source>
</reference>
<dbReference type="RefSeq" id="WP_174194106.1">
    <property type="nucleotide sequence ID" value="NZ_JABULH010000003.1"/>
</dbReference>
<evidence type="ECO:0000259" key="1">
    <source>
        <dbReference type="PROSITE" id="PS51186"/>
    </source>
</evidence>
<dbReference type="Proteomes" id="UP000621447">
    <property type="component" value="Unassembled WGS sequence"/>
</dbReference>
<feature type="domain" description="N-acetyltransferase" evidence="1">
    <location>
        <begin position="32"/>
        <end position="170"/>
    </location>
</feature>
<evidence type="ECO:0000313" key="2">
    <source>
        <dbReference type="EMBL" id="NTS65497.1"/>
    </source>
</evidence>
<name>A0ABX2JGL8_9SPHN</name>
<dbReference type="InterPro" id="IPR016181">
    <property type="entry name" value="Acyl_CoA_acyltransferase"/>
</dbReference>
<dbReference type="PROSITE" id="PS51186">
    <property type="entry name" value="GNAT"/>
    <property type="match status" value="1"/>
</dbReference>
<dbReference type="SUPFAM" id="SSF55729">
    <property type="entry name" value="Acyl-CoA N-acyltransferases (Nat)"/>
    <property type="match status" value="1"/>
</dbReference>
<dbReference type="Gene3D" id="3.40.630.30">
    <property type="match status" value="1"/>
</dbReference>
<dbReference type="Pfam" id="PF13302">
    <property type="entry name" value="Acetyltransf_3"/>
    <property type="match status" value="1"/>
</dbReference>
<proteinExistence type="predicted"/>
<dbReference type="InterPro" id="IPR000182">
    <property type="entry name" value="GNAT_dom"/>
</dbReference>
<comment type="caution">
    <text evidence="2">The sequence shown here is derived from an EMBL/GenBank/DDBJ whole genome shotgun (WGS) entry which is preliminary data.</text>
</comment>
<dbReference type="EMBL" id="JABULH010000003">
    <property type="protein sequence ID" value="NTS65497.1"/>
    <property type="molecule type" value="Genomic_DNA"/>
</dbReference>
<protein>
    <submittedName>
        <fullName evidence="2">GNAT family N-acetyltransferase</fullName>
    </submittedName>
</protein>
<accession>A0ABX2JGL8</accession>
<organism evidence="2 3">
    <name type="scientific">Sphingomonas hominis</name>
    <dbReference type="NCBI Taxonomy" id="2741495"/>
    <lineage>
        <taxon>Bacteria</taxon>
        <taxon>Pseudomonadati</taxon>
        <taxon>Pseudomonadota</taxon>
        <taxon>Alphaproteobacteria</taxon>
        <taxon>Sphingomonadales</taxon>
        <taxon>Sphingomonadaceae</taxon>
        <taxon>Sphingomonas</taxon>
    </lineage>
</organism>
<evidence type="ECO:0000313" key="3">
    <source>
        <dbReference type="Proteomes" id="UP000621447"/>
    </source>
</evidence>